<evidence type="ECO:0000313" key="1">
    <source>
        <dbReference type="EMBL" id="GBP08861.1"/>
    </source>
</evidence>
<protein>
    <submittedName>
        <fullName evidence="1">Uncharacterized protein</fullName>
    </submittedName>
</protein>
<comment type="caution">
    <text evidence="1">The sequence shown here is derived from an EMBL/GenBank/DDBJ whole genome shotgun (WGS) entry which is preliminary data.</text>
</comment>
<dbReference type="Proteomes" id="UP000299102">
    <property type="component" value="Unassembled WGS sequence"/>
</dbReference>
<accession>A0A4C1T6I0</accession>
<reference evidence="1 2" key="1">
    <citation type="journal article" date="2019" name="Commun. Biol.">
        <title>The bagworm genome reveals a unique fibroin gene that provides high tensile strength.</title>
        <authorList>
            <person name="Kono N."/>
            <person name="Nakamura H."/>
            <person name="Ohtoshi R."/>
            <person name="Tomita M."/>
            <person name="Numata K."/>
            <person name="Arakawa K."/>
        </authorList>
    </citation>
    <scope>NUCLEOTIDE SEQUENCE [LARGE SCALE GENOMIC DNA]</scope>
</reference>
<sequence length="102" mass="11673">MIPELEETISCHSVPYQWHTKIIAPVQSTLRVFQTAHENLQAKYSRHTLLHFTYICLFDFRLLPTSKVHERQHLAVLGIIVSSENSQSLLLRRSSIAASSMA</sequence>
<gene>
    <name evidence="1" type="ORF">EVAR_78258_1</name>
</gene>
<proteinExistence type="predicted"/>
<dbReference type="EMBL" id="BGZK01000033">
    <property type="protein sequence ID" value="GBP08861.1"/>
    <property type="molecule type" value="Genomic_DNA"/>
</dbReference>
<organism evidence="1 2">
    <name type="scientific">Eumeta variegata</name>
    <name type="common">Bagworm moth</name>
    <name type="synonym">Eumeta japonica</name>
    <dbReference type="NCBI Taxonomy" id="151549"/>
    <lineage>
        <taxon>Eukaryota</taxon>
        <taxon>Metazoa</taxon>
        <taxon>Ecdysozoa</taxon>
        <taxon>Arthropoda</taxon>
        <taxon>Hexapoda</taxon>
        <taxon>Insecta</taxon>
        <taxon>Pterygota</taxon>
        <taxon>Neoptera</taxon>
        <taxon>Endopterygota</taxon>
        <taxon>Lepidoptera</taxon>
        <taxon>Glossata</taxon>
        <taxon>Ditrysia</taxon>
        <taxon>Tineoidea</taxon>
        <taxon>Psychidae</taxon>
        <taxon>Oiketicinae</taxon>
        <taxon>Eumeta</taxon>
    </lineage>
</organism>
<keyword evidence="2" id="KW-1185">Reference proteome</keyword>
<dbReference type="AlphaFoldDB" id="A0A4C1T6I0"/>
<name>A0A4C1T6I0_EUMVA</name>
<evidence type="ECO:0000313" key="2">
    <source>
        <dbReference type="Proteomes" id="UP000299102"/>
    </source>
</evidence>